<dbReference type="SUPFAM" id="SSF53448">
    <property type="entry name" value="Nucleotide-diphospho-sugar transferases"/>
    <property type="match status" value="1"/>
</dbReference>
<reference evidence="2 3" key="1">
    <citation type="submission" date="2019-07" db="EMBL/GenBank/DDBJ databases">
        <title>Draft genome sequences of 15 bacterial species constituting the stable defined intestinal microbiota of the GM15 gnotobiotic mouse model.</title>
        <authorList>
            <person name="Elie C."/>
            <person name="Mathieu A."/>
            <person name="Saliou A."/>
            <person name="Darnaud M."/>
            <person name="Leulier F."/>
            <person name="Tamellini A."/>
        </authorList>
    </citation>
    <scope>NUCLEOTIDE SEQUENCE [LARGE SCALE GENOMIC DNA]</scope>
    <source>
        <strain evidence="3">ASF 502</strain>
    </source>
</reference>
<sequence length="344" mass="40351">MLRPKISVIITVYNIENYIGECIESVLNQSMKDIEVICIDDASTDHSLKILNQYATKDRRIQVFAQSESIGPSTARNIGYREAKGEYVYQIDGDDFLVSGALERMYKCAVENQLDFLTFSADAFADTKEIENRVKNSLNLYKRIGSYNGIMKGMELFAKCMCNGDFLGNLCCILLNKDFFDKYNMYLLDGLYASADNNFLFYLNAQRVMCIKDELYMRRFRENSIVTSEKTLIKFESILVEYVYEFSLWNQYNYEDFIEEALEKYFAAFWKYVLKTYNSVVDKATPLRLLPKHKIAKFVYDYYINNSSVYWTKQTREMMDEIRQYDRIIIYGAKDIGQDVKTIL</sequence>
<accession>A0A9X5H4G9</accession>
<dbReference type="PANTHER" id="PTHR22916">
    <property type="entry name" value="GLYCOSYLTRANSFERASE"/>
    <property type="match status" value="1"/>
</dbReference>
<protein>
    <submittedName>
        <fullName evidence="2">Glycosyltransferase</fullName>
    </submittedName>
</protein>
<dbReference type="EMBL" id="VIRB01000055">
    <property type="protein sequence ID" value="NDO68692.1"/>
    <property type="molecule type" value="Genomic_DNA"/>
</dbReference>
<dbReference type="Gene3D" id="3.90.550.10">
    <property type="entry name" value="Spore Coat Polysaccharide Biosynthesis Protein SpsA, Chain A"/>
    <property type="match status" value="1"/>
</dbReference>
<dbReference type="Pfam" id="PF00535">
    <property type="entry name" value="Glycos_transf_2"/>
    <property type="match status" value="1"/>
</dbReference>
<evidence type="ECO:0000313" key="2">
    <source>
        <dbReference type="EMBL" id="NDO68692.1"/>
    </source>
</evidence>
<proteinExistence type="predicted"/>
<dbReference type="Proteomes" id="UP000474104">
    <property type="component" value="Unassembled WGS sequence"/>
</dbReference>
<organism evidence="2 3">
    <name type="scientific">Schaedlerella arabinosiphila</name>
    <dbReference type="NCBI Taxonomy" id="2044587"/>
    <lineage>
        <taxon>Bacteria</taxon>
        <taxon>Bacillati</taxon>
        <taxon>Bacillota</taxon>
        <taxon>Clostridia</taxon>
        <taxon>Lachnospirales</taxon>
        <taxon>Lachnospiraceae</taxon>
        <taxon>Schaedlerella</taxon>
    </lineage>
</organism>
<evidence type="ECO:0000313" key="3">
    <source>
        <dbReference type="Proteomes" id="UP000474104"/>
    </source>
</evidence>
<dbReference type="InterPro" id="IPR001173">
    <property type="entry name" value="Glyco_trans_2-like"/>
</dbReference>
<dbReference type="CDD" id="cd00761">
    <property type="entry name" value="Glyco_tranf_GTA_type"/>
    <property type="match status" value="1"/>
</dbReference>
<comment type="caution">
    <text evidence="2">The sequence shown here is derived from an EMBL/GenBank/DDBJ whole genome shotgun (WGS) entry which is preliminary data.</text>
</comment>
<name>A0A9X5H4G9_9FIRM</name>
<dbReference type="AlphaFoldDB" id="A0A9X5H4G9"/>
<dbReference type="PANTHER" id="PTHR22916:SF3">
    <property type="entry name" value="UDP-GLCNAC:BETAGAL BETA-1,3-N-ACETYLGLUCOSAMINYLTRANSFERASE-LIKE PROTEIN 1"/>
    <property type="match status" value="1"/>
</dbReference>
<dbReference type="InterPro" id="IPR029044">
    <property type="entry name" value="Nucleotide-diphossugar_trans"/>
</dbReference>
<dbReference type="RefSeq" id="WP_162205491.1">
    <property type="nucleotide sequence ID" value="NZ_VIRB01000055.1"/>
</dbReference>
<dbReference type="GO" id="GO:0016758">
    <property type="term" value="F:hexosyltransferase activity"/>
    <property type="evidence" value="ECO:0007669"/>
    <property type="project" value="UniProtKB-ARBA"/>
</dbReference>
<feature type="domain" description="Glycosyltransferase 2-like" evidence="1">
    <location>
        <begin position="7"/>
        <end position="137"/>
    </location>
</feature>
<evidence type="ECO:0000259" key="1">
    <source>
        <dbReference type="Pfam" id="PF00535"/>
    </source>
</evidence>
<gene>
    <name evidence="2" type="ORF">FMM80_08365</name>
</gene>